<evidence type="ECO:0000256" key="2">
    <source>
        <dbReference type="SAM" id="MobiDB-lite"/>
    </source>
</evidence>
<dbReference type="GO" id="GO:0060285">
    <property type="term" value="P:cilium-dependent cell motility"/>
    <property type="evidence" value="ECO:0007669"/>
    <property type="project" value="TreeGrafter"/>
</dbReference>
<dbReference type="PANTHER" id="PTHR18962">
    <property type="entry name" value="COILED-COIL DOMAIN-CONTAINING PROTEIN 39"/>
    <property type="match status" value="1"/>
</dbReference>
<dbReference type="InterPro" id="IPR033290">
    <property type="entry name" value="CCDC39"/>
</dbReference>
<sequence length="141" mass="16070">MLNAETKRLESELRKSQRALKSREAEAAALDSTVADLRLECDFLKREVQSTQKEKAIVSVEQDTLKLDANRLRAQLREQTEAVTAAENEKLQSQHTIEEEILKAEHRLELAKVAAVGTHPRRGRKRMAAGRQTRKRRNTEG</sequence>
<protein>
    <submittedName>
        <fullName evidence="3">Putative flagella associated protein</fullName>
    </submittedName>
</protein>
<feature type="compositionally biased region" description="Basic residues" evidence="2">
    <location>
        <begin position="119"/>
        <end position="141"/>
    </location>
</feature>
<evidence type="ECO:0000313" key="4">
    <source>
        <dbReference type="Proteomes" id="UP000244488"/>
    </source>
</evidence>
<evidence type="ECO:0000313" key="3">
    <source>
        <dbReference type="EMBL" id="PUA88695.1"/>
    </source>
</evidence>
<keyword evidence="3" id="KW-0282">Flagellum</keyword>
<dbReference type="PANTHER" id="PTHR18962:SF0">
    <property type="entry name" value="COILED-COIL DOMAIN-CONTAINING PROTEIN 39"/>
    <property type="match status" value="1"/>
</dbReference>
<dbReference type="EMBL" id="AFHV02001575">
    <property type="protein sequence ID" value="PUA88695.1"/>
    <property type="molecule type" value="Genomic_DNA"/>
</dbReference>
<feature type="region of interest" description="Disordered" evidence="2">
    <location>
        <begin position="116"/>
        <end position="141"/>
    </location>
</feature>
<gene>
    <name evidence="3" type="ORF">TGBR9_218188B</name>
</gene>
<evidence type="ECO:0000256" key="1">
    <source>
        <dbReference type="ARBA" id="ARBA00023054"/>
    </source>
</evidence>
<keyword evidence="1" id="KW-0175">Coiled coil</keyword>
<feature type="region of interest" description="Disordered" evidence="2">
    <location>
        <begin position="1"/>
        <end position="20"/>
    </location>
</feature>
<proteinExistence type="predicted"/>
<organism evidence="3 4">
    <name type="scientific">Toxoplasma gondii TgCATBr9</name>
    <dbReference type="NCBI Taxonomy" id="943120"/>
    <lineage>
        <taxon>Eukaryota</taxon>
        <taxon>Sar</taxon>
        <taxon>Alveolata</taxon>
        <taxon>Apicomplexa</taxon>
        <taxon>Conoidasida</taxon>
        <taxon>Coccidia</taxon>
        <taxon>Eucoccidiorida</taxon>
        <taxon>Eimeriorina</taxon>
        <taxon>Sarcocystidae</taxon>
        <taxon>Toxoplasma</taxon>
    </lineage>
</organism>
<dbReference type="VEuPathDB" id="ToxoDB:TGBR9_218188B"/>
<accession>A0A2T6ITR3</accession>
<dbReference type="Proteomes" id="UP000244488">
    <property type="component" value="Unassembled WGS sequence"/>
</dbReference>
<dbReference type="GO" id="GO:0003341">
    <property type="term" value="P:cilium movement"/>
    <property type="evidence" value="ECO:0007669"/>
    <property type="project" value="InterPro"/>
</dbReference>
<reference evidence="3 4" key="1">
    <citation type="journal article" date="2016" name="Nat. Commun.">
        <title>Local admixture of amplified and diversified secreted pathogenesis determinants shapes mosaic Toxoplasma gondii genomes.</title>
        <authorList>
            <person name="Lorenzi H."/>
            <person name="Khan A."/>
            <person name="Behnke M.S."/>
            <person name="Namasivayam S."/>
            <person name="Swapna L.S."/>
            <person name="Hadjithomas M."/>
            <person name="Karamycheva S."/>
            <person name="Pinney D."/>
            <person name="Brunk B.P."/>
            <person name="Ajioka J.W."/>
            <person name="Ajzenberg D."/>
            <person name="Boothroyd J.C."/>
            <person name="Boyle J.P."/>
            <person name="Darde M.L."/>
            <person name="Diaz-Miranda M.A."/>
            <person name="Dubey J.P."/>
            <person name="Fritz H.M."/>
            <person name="Gennari S.M."/>
            <person name="Gregory B.D."/>
            <person name="Kim K."/>
            <person name="Saeij J.P."/>
            <person name="Su C."/>
            <person name="White M.W."/>
            <person name="Zhu X.Q."/>
            <person name="Howe D.K."/>
            <person name="Rosenthal B.M."/>
            <person name="Grigg M.E."/>
            <person name="Parkinson J."/>
            <person name="Liu L."/>
            <person name="Kissinger J.C."/>
            <person name="Roos D.S."/>
            <person name="Sibley L.D."/>
        </authorList>
    </citation>
    <scope>NUCLEOTIDE SEQUENCE [LARGE SCALE GENOMIC DNA]</scope>
    <source>
        <strain evidence="3 4">TgCATBr9</strain>
    </source>
</reference>
<keyword evidence="3" id="KW-0969">Cilium</keyword>
<keyword evidence="3" id="KW-0966">Cell projection</keyword>
<dbReference type="GO" id="GO:0036159">
    <property type="term" value="P:inner dynein arm assembly"/>
    <property type="evidence" value="ECO:0007669"/>
    <property type="project" value="InterPro"/>
</dbReference>
<name>A0A2T6ITR3_TOXGO</name>
<comment type="caution">
    <text evidence="3">The sequence shown here is derived from an EMBL/GenBank/DDBJ whole genome shotgun (WGS) entry which is preliminary data.</text>
</comment>
<dbReference type="AlphaFoldDB" id="A0A2T6ITR3"/>
<dbReference type="GO" id="GO:0005930">
    <property type="term" value="C:axoneme"/>
    <property type="evidence" value="ECO:0007669"/>
    <property type="project" value="InterPro"/>
</dbReference>